<dbReference type="PANTHER" id="PTHR33240">
    <property type="entry name" value="OS08G0508500 PROTEIN"/>
    <property type="match status" value="1"/>
</dbReference>
<reference evidence="1" key="1">
    <citation type="journal article" date="2019" name="Sci. Rep.">
        <title>Draft genome of Tanacetum cinerariifolium, the natural source of mosquito coil.</title>
        <authorList>
            <person name="Yamashiro T."/>
            <person name="Shiraishi A."/>
            <person name="Satake H."/>
            <person name="Nakayama K."/>
        </authorList>
    </citation>
    <scope>NUCLEOTIDE SEQUENCE</scope>
</reference>
<dbReference type="GO" id="GO:0003964">
    <property type="term" value="F:RNA-directed DNA polymerase activity"/>
    <property type="evidence" value="ECO:0007669"/>
    <property type="project" value="UniProtKB-KW"/>
</dbReference>
<dbReference type="EMBL" id="BKCJ010156475">
    <property type="protein sequence ID" value="GEY16140.1"/>
    <property type="molecule type" value="Genomic_DNA"/>
</dbReference>
<sequence length="214" mass="23984">MLIKNPKSEVGEDAKTGRRNEKVGFLEEPSTIIMRNLNPLKEDRGTVGMVRGKGYMKRPYEKIEQWMDNEISFPSVPRRRLVDSPIILEACIKGFQVRRIYVDGDSSSEVMYEHCFRNLGPDTRAKLMESIVPLVGFSGKVNYPLGIIDLSVTMGELDRVRAVTMEFVVVKCHSPCNVILGRKGMKSLGAVASTILSMIKSTANRIATMVTDRN</sequence>
<comment type="caution">
    <text evidence="1">The sequence shown here is derived from an EMBL/GenBank/DDBJ whole genome shotgun (WGS) entry which is preliminary data.</text>
</comment>
<accession>A0A699HGY9</accession>
<dbReference type="AlphaFoldDB" id="A0A699HGY9"/>
<keyword evidence="1" id="KW-0808">Transferase</keyword>
<proteinExistence type="predicted"/>
<name>A0A699HGY9_TANCI</name>
<keyword evidence="1" id="KW-0548">Nucleotidyltransferase</keyword>
<protein>
    <submittedName>
        <fullName evidence="1">Reverse transcriptase domain-containing protein</fullName>
    </submittedName>
</protein>
<organism evidence="1">
    <name type="scientific">Tanacetum cinerariifolium</name>
    <name type="common">Dalmatian daisy</name>
    <name type="synonym">Chrysanthemum cinerariifolium</name>
    <dbReference type="NCBI Taxonomy" id="118510"/>
    <lineage>
        <taxon>Eukaryota</taxon>
        <taxon>Viridiplantae</taxon>
        <taxon>Streptophyta</taxon>
        <taxon>Embryophyta</taxon>
        <taxon>Tracheophyta</taxon>
        <taxon>Spermatophyta</taxon>
        <taxon>Magnoliopsida</taxon>
        <taxon>eudicotyledons</taxon>
        <taxon>Gunneridae</taxon>
        <taxon>Pentapetalae</taxon>
        <taxon>asterids</taxon>
        <taxon>campanulids</taxon>
        <taxon>Asterales</taxon>
        <taxon>Asteraceae</taxon>
        <taxon>Asteroideae</taxon>
        <taxon>Anthemideae</taxon>
        <taxon>Anthemidinae</taxon>
        <taxon>Tanacetum</taxon>
    </lineage>
</organism>
<keyword evidence="1" id="KW-0695">RNA-directed DNA polymerase</keyword>
<evidence type="ECO:0000313" key="1">
    <source>
        <dbReference type="EMBL" id="GEY16140.1"/>
    </source>
</evidence>
<gene>
    <name evidence="1" type="ORF">Tci_388114</name>
</gene>
<dbReference type="PANTHER" id="PTHR33240:SF15">
    <property type="entry name" value="GAG-PRO-LIKE PROTEIN"/>
    <property type="match status" value="1"/>
</dbReference>